<dbReference type="Gene3D" id="3.50.50.60">
    <property type="entry name" value="FAD/NAD(P)-binding domain"/>
    <property type="match status" value="2"/>
</dbReference>
<dbReference type="InterPro" id="IPR036188">
    <property type="entry name" value="FAD/NAD-bd_sf"/>
</dbReference>
<accession>A0A2V1E8N9</accession>
<comment type="cofactor">
    <cofactor evidence="1">
        <name>FAD</name>
        <dbReference type="ChEBI" id="CHEBI:57692"/>
    </cofactor>
</comment>
<keyword evidence="11" id="KW-1185">Reference proteome</keyword>
<gene>
    <name evidence="10" type="ORF">DM02DRAFT_378314</name>
</gene>
<dbReference type="GO" id="GO:0030327">
    <property type="term" value="P:prenylated protein catabolic process"/>
    <property type="evidence" value="ECO:0007669"/>
    <property type="project" value="TreeGrafter"/>
</dbReference>
<dbReference type="Gene3D" id="3.30.70.1990">
    <property type="match status" value="1"/>
</dbReference>
<name>A0A2V1E8N9_9PLEO</name>
<dbReference type="GO" id="GO:0001735">
    <property type="term" value="F:prenylcysteine oxidase activity"/>
    <property type="evidence" value="ECO:0007669"/>
    <property type="project" value="InterPro"/>
</dbReference>
<sequence>MMVRILTLPLLAPVAAAALSSGNAGDKVTDQKRIGIIGAGAAGSSAAYHLAQYARDADIPTQIDVYERSAHVGGRSTTINPWDHPHYSVELGASIFVEVNHILVNASRDFGLRTATRMVHDDKGMADLGIWNGKEFVYTMTDEGGWWDMAKLFWRYGYAPVKTNSLMKDTVGKFLNFYEKPLFPFKSLSKAVQDVGLIEVTGLTGEQFLKNKGVGDLFANEIIQASTRVNYASNLGSIHGVETMVCMAANGAMQIDGGNWQIFDRMLSSSSSIATHLNATITHISKQTNGTYVLTFSNGGTKTFDQIILASPLQFSHLVIDPAPAHVPDQIPYIKLHVTHFATPHKLSPSAFNLPPDAQVPQAILTTIPAEEPYPHNDTTYNGSPGFFSISILKSLINPLSAVPRQEYVYKIFSDEPVSAAFLSNYLGVPVTDAEIEGTADPDANVSWFHHKLFHSYPHEFPRVTFEELKLDDGLWYTSGMESFISTMETNALMGRNIARLVVDRWLEEKLEGAEDVFEGWRYEGLQQPAGQQQPFHAKL</sequence>
<dbReference type="PIRSF" id="PIRSF036292">
    <property type="entry name" value="Prenylcysteine_oxidase"/>
    <property type="match status" value="1"/>
</dbReference>
<feature type="signal peptide" evidence="8">
    <location>
        <begin position="1"/>
        <end position="17"/>
    </location>
</feature>
<dbReference type="InterPro" id="IPR010795">
    <property type="entry name" value="Prenylcys_lyase"/>
</dbReference>
<dbReference type="InterPro" id="IPR017046">
    <property type="entry name" value="Prenylcysteine_Oxase1"/>
</dbReference>
<keyword evidence="6" id="KW-0560">Oxidoreductase</keyword>
<feature type="chain" id="PRO_5015841364" evidence="8">
    <location>
        <begin position="18"/>
        <end position="540"/>
    </location>
</feature>
<organism evidence="10 11">
    <name type="scientific">Periconia macrospinosa</name>
    <dbReference type="NCBI Taxonomy" id="97972"/>
    <lineage>
        <taxon>Eukaryota</taxon>
        <taxon>Fungi</taxon>
        <taxon>Dikarya</taxon>
        <taxon>Ascomycota</taxon>
        <taxon>Pezizomycotina</taxon>
        <taxon>Dothideomycetes</taxon>
        <taxon>Pleosporomycetidae</taxon>
        <taxon>Pleosporales</taxon>
        <taxon>Massarineae</taxon>
        <taxon>Periconiaceae</taxon>
        <taxon>Periconia</taxon>
    </lineage>
</organism>
<dbReference type="STRING" id="97972.A0A2V1E8N9"/>
<dbReference type="OrthoDB" id="437369at2759"/>
<evidence type="ECO:0000313" key="11">
    <source>
        <dbReference type="Proteomes" id="UP000244855"/>
    </source>
</evidence>
<evidence type="ECO:0000256" key="4">
    <source>
        <dbReference type="ARBA" id="ARBA00022729"/>
    </source>
</evidence>
<keyword evidence="5" id="KW-0274">FAD</keyword>
<keyword evidence="3" id="KW-0285">Flavoprotein</keyword>
<evidence type="ECO:0000256" key="5">
    <source>
        <dbReference type="ARBA" id="ARBA00022827"/>
    </source>
</evidence>
<dbReference type="Proteomes" id="UP000244855">
    <property type="component" value="Unassembled WGS sequence"/>
</dbReference>
<evidence type="ECO:0000256" key="2">
    <source>
        <dbReference type="ARBA" id="ARBA00009967"/>
    </source>
</evidence>
<dbReference type="EMBL" id="KZ805306">
    <property type="protein sequence ID" value="PVI06903.1"/>
    <property type="molecule type" value="Genomic_DNA"/>
</dbReference>
<reference evidence="10 11" key="1">
    <citation type="journal article" date="2018" name="Sci. Rep.">
        <title>Comparative genomics provides insights into the lifestyle and reveals functional heterogeneity of dark septate endophytic fungi.</title>
        <authorList>
            <person name="Knapp D.G."/>
            <person name="Nemeth J.B."/>
            <person name="Barry K."/>
            <person name="Hainaut M."/>
            <person name="Henrissat B."/>
            <person name="Johnson J."/>
            <person name="Kuo A."/>
            <person name="Lim J.H.P."/>
            <person name="Lipzen A."/>
            <person name="Nolan M."/>
            <person name="Ohm R.A."/>
            <person name="Tamas L."/>
            <person name="Grigoriev I.V."/>
            <person name="Spatafora J.W."/>
            <person name="Nagy L.G."/>
            <person name="Kovacs G.M."/>
        </authorList>
    </citation>
    <scope>NUCLEOTIDE SEQUENCE [LARGE SCALE GENOMIC DNA]</scope>
    <source>
        <strain evidence="10 11">DSE2036</strain>
    </source>
</reference>
<feature type="domain" description="Prenylcysteine lyase" evidence="9">
    <location>
        <begin position="145"/>
        <end position="510"/>
    </location>
</feature>
<dbReference type="Pfam" id="PF13450">
    <property type="entry name" value="NAD_binding_8"/>
    <property type="match status" value="1"/>
</dbReference>
<evidence type="ECO:0000256" key="6">
    <source>
        <dbReference type="ARBA" id="ARBA00023002"/>
    </source>
</evidence>
<dbReference type="Pfam" id="PF07156">
    <property type="entry name" value="Prenylcys_lyase"/>
    <property type="match status" value="1"/>
</dbReference>
<dbReference type="GO" id="GO:0030328">
    <property type="term" value="P:prenylcysteine catabolic process"/>
    <property type="evidence" value="ECO:0007669"/>
    <property type="project" value="InterPro"/>
</dbReference>
<dbReference type="AlphaFoldDB" id="A0A2V1E8N9"/>
<protein>
    <submittedName>
        <fullName evidence="10">Prenylcysteine oxidase-like protein 1</fullName>
    </submittedName>
</protein>
<evidence type="ECO:0000256" key="1">
    <source>
        <dbReference type="ARBA" id="ARBA00001974"/>
    </source>
</evidence>
<keyword evidence="7" id="KW-0325">Glycoprotein</keyword>
<evidence type="ECO:0000256" key="7">
    <source>
        <dbReference type="ARBA" id="ARBA00023180"/>
    </source>
</evidence>
<dbReference type="PANTHER" id="PTHR15944:SF0">
    <property type="entry name" value="PRENYLCYSTEINE LYASE DOMAIN-CONTAINING PROTEIN"/>
    <property type="match status" value="1"/>
</dbReference>
<dbReference type="SUPFAM" id="SSF51905">
    <property type="entry name" value="FAD/NAD(P)-binding domain"/>
    <property type="match status" value="1"/>
</dbReference>
<evidence type="ECO:0000256" key="3">
    <source>
        <dbReference type="ARBA" id="ARBA00022630"/>
    </source>
</evidence>
<evidence type="ECO:0000256" key="8">
    <source>
        <dbReference type="SAM" id="SignalP"/>
    </source>
</evidence>
<proteinExistence type="inferred from homology"/>
<dbReference type="PANTHER" id="PTHR15944">
    <property type="entry name" value="FARNESYLCYSTEINE LYASE"/>
    <property type="match status" value="1"/>
</dbReference>
<evidence type="ECO:0000313" key="10">
    <source>
        <dbReference type="EMBL" id="PVI06903.1"/>
    </source>
</evidence>
<keyword evidence="4 8" id="KW-0732">Signal</keyword>
<comment type="similarity">
    <text evidence="2">Belongs to the prenylcysteine oxidase family.</text>
</comment>
<evidence type="ECO:0000259" key="9">
    <source>
        <dbReference type="Pfam" id="PF07156"/>
    </source>
</evidence>